<keyword evidence="4" id="KW-0805">Transcription regulation</keyword>
<evidence type="ECO:0000259" key="10">
    <source>
        <dbReference type="PROSITE" id="PS50110"/>
    </source>
</evidence>
<dbReference type="Pfam" id="PF00072">
    <property type="entry name" value="Response_reg"/>
    <property type="match status" value="1"/>
</dbReference>
<evidence type="ECO:0000313" key="12">
    <source>
        <dbReference type="EMBL" id="SFW35551.1"/>
    </source>
</evidence>
<feature type="domain" description="Response regulatory" evidence="10">
    <location>
        <begin position="4"/>
        <end position="117"/>
    </location>
</feature>
<dbReference type="SMART" id="SM00862">
    <property type="entry name" value="Trans_reg_C"/>
    <property type="match status" value="1"/>
</dbReference>
<dbReference type="SUPFAM" id="SSF52172">
    <property type="entry name" value="CheY-like"/>
    <property type="match status" value="1"/>
</dbReference>
<keyword evidence="2 8" id="KW-0597">Phosphoprotein</keyword>
<dbReference type="Gene3D" id="1.10.10.10">
    <property type="entry name" value="Winged helix-like DNA-binding domain superfamily/Winged helix DNA-binding domain"/>
    <property type="match status" value="1"/>
</dbReference>
<dbReference type="AlphaFoldDB" id="A0A1K1NJS8"/>
<comment type="function">
    <text evidence="7">May play the central regulatory role in sporulation. It may be an element of the effector pathway responsible for the activation of sporulation genes in response to nutritional stress. Spo0A may act in concert with spo0H (a sigma factor) to control the expression of some genes that are critical to the sporulation process.</text>
</comment>
<dbReference type="GO" id="GO:0006355">
    <property type="term" value="P:regulation of DNA-templated transcription"/>
    <property type="evidence" value="ECO:0007669"/>
    <property type="project" value="InterPro"/>
</dbReference>
<protein>
    <recommendedName>
        <fullName evidence="1">Stage 0 sporulation protein A homolog</fullName>
    </recommendedName>
</protein>
<feature type="domain" description="OmpR/PhoB-type" evidence="11">
    <location>
        <begin position="144"/>
        <end position="242"/>
    </location>
</feature>
<dbReference type="Pfam" id="PF00486">
    <property type="entry name" value="Trans_reg_C"/>
    <property type="match status" value="1"/>
</dbReference>
<feature type="DNA-binding region" description="OmpR/PhoB-type" evidence="9">
    <location>
        <begin position="144"/>
        <end position="242"/>
    </location>
</feature>
<dbReference type="GO" id="GO:0005829">
    <property type="term" value="C:cytosol"/>
    <property type="evidence" value="ECO:0007669"/>
    <property type="project" value="TreeGrafter"/>
</dbReference>
<dbReference type="RefSeq" id="WP_072300322.1">
    <property type="nucleotide sequence ID" value="NZ_CAMIZA010000007.1"/>
</dbReference>
<dbReference type="InterPro" id="IPR036388">
    <property type="entry name" value="WH-like_DNA-bd_sf"/>
</dbReference>
<dbReference type="InterPro" id="IPR001789">
    <property type="entry name" value="Sig_transdc_resp-reg_receiver"/>
</dbReference>
<dbReference type="GO" id="GO:0000156">
    <property type="term" value="F:phosphorelay response regulator activity"/>
    <property type="evidence" value="ECO:0007669"/>
    <property type="project" value="TreeGrafter"/>
</dbReference>
<dbReference type="CDD" id="cd00383">
    <property type="entry name" value="trans_reg_C"/>
    <property type="match status" value="1"/>
</dbReference>
<dbReference type="PROSITE" id="PS50110">
    <property type="entry name" value="RESPONSE_REGULATORY"/>
    <property type="match status" value="1"/>
</dbReference>
<dbReference type="PROSITE" id="PS51755">
    <property type="entry name" value="OMPR_PHOB"/>
    <property type="match status" value="1"/>
</dbReference>
<dbReference type="InterPro" id="IPR039420">
    <property type="entry name" value="WalR-like"/>
</dbReference>
<dbReference type="GO" id="GO:0000976">
    <property type="term" value="F:transcription cis-regulatory region binding"/>
    <property type="evidence" value="ECO:0007669"/>
    <property type="project" value="TreeGrafter"/>
</dbReference>
<evidence type="ECO:0000256" key="9">
    <source>
        <dbReference type="PROSITE-ProRule" id="PRU01091"/>
    </source>
</evidence>
<dbReference type="EMBL" id="FPIP01000004">
    <property type="protein sequence ID" value="SFW35551.1"/>
    <property type="molecule type" value="Genomic_DNA"/>
</dbReference>
<dbReference type="SMART" id="SM00448">
    <property type="entry name" value="REC"/>
    <property type="match status" value="1"/>
</dbReference>
<gene>
    <name evidence="12" type="ORF">SAMN02910280_2071</name>
</gene>
<keyword evidence="3" id="KW-0902">Two-component regulatory system</keyword>
<dbReference type="GO" id="GO:0032993">
    <property type="term" value="C:protein-DNA complex"/>
    <property type="evidence" value="ECO:0007669"/>
    <property type="project" value="TreeGrafter"/>
</dbReference>
<evidence type="ECO:0000259" key="11">
    <source>
        <dbReference type="PROSITE" id="PS51755"/>
    </source>
</evidence>
<evidence type="ECO:0000256" key="4">
    <source>
        <dbReference type="ARBA" id="ARBA00023015"/>
    </source>
</evidence>
<proteinExistence type="predicted"/>
<reference evidence="13" key="1">
    <citation type="submission" date="2016-11" db="EMBL/GenBank/DDBJ databases">
        <authorList>
            <person name="Varghese N."/>
            <person name="Submissions S."/>
        </authorList>
    </citation>
    <scope>NUCLEOTIDE SEQUENCE [LARGE SCALE GENOMIC DNA]</scope>
    <source>
        <strain evidence="13">YL228</strain>
    </source>
</reference>
<dbReference type="Gene3D" id="6.10.250.690">
    <property type="match status" value="1"/>
</dbReference>
<evidence type="ECO:0000256" key="8">
    <source>
        <dbReference type="PROSITE-ProRule" id="PRU00169"/>
    </source>
</evidence>
<dbReference type="InterPro" id="IPR001867">
    <property type="entry name" value="OmpR/PhoB-type_DNA-bd"/>
</dbReference>
<evidence type="ECO:0000256" key="2">
    <source>
        <dbReference type="ARBA" id="ARBA00022553"/>
    </source>
</evidence>
<dbReference type="PANTHER" id="PTHR48111:SF40">
    <property type="entry name" value="PHOSPHATE REGULON TRANSCRIPTIONAL REGULATORY PROTEIN PHOB"/>
    <property type="match status" value="1"/>
</dbReference>
<evidence type="ECO:0000256" key="1">
    <source>
        <dbReference type="ARBA" id="ARBA00018672"/>
    </source>
</evidence>
<dbReference type="InterPro" id="IPR011006">
    <property type="entry name" value="CheY-like_superfamily"/>
</dbReference>
<dbReference type="Gene3D" id="3.40.50.2300">
    <property type="match status" value="1"/>
</dbReference>
<feature type="modified residue" description="4-aspartylphosphate" evidence="8">
    <location>
        <position position="53"/>
    </location>
</feature>
<evidence type="ECO:0000256" key="5">
    <source>
        <dbReference type="ARBA" id="ARBA00023125"/>
    </source>
</evidence>
<dbReference type="PANTHER" id="PTHR48111">
    <property type="entry name" value="REGULATOR OF RPOS"/>
    <property type="match status" value="1"/>
</dbReference>
<keyword evidence="5 9" id="KW-0238">DNA-binding</keyword>
<evidence type="ECO:0000256" key="7">
    <source>
        <dbReference type="ARBA" id="ARBA00024867"/>
    </source>
</evidence>
<evidence type="ECO:0000313" key="13">
    <source>
        <dbReference type="Proteomes" id="UP000183461"/>
    </source>
</evidence>
<dbReference type="Proteomes" id="UP000183461">
    <property type="component" value="Unassembled WGS sequence"/>
</dbReference>
<name>A0A1K1NJS8_RUMFL</name>
<keyword evidence="6" id="KW-0804">Transcription</keyword>
<organism evidence="12 13">
    <name type="scientific">Ruminococcus flavefaciens</name>
    <dbReference type="NCBI Taxonomy" id="1265"/>
    <lineage>
        <taxon>Bacteria</taxon>
        <taxon>Bacillati</taxon>
        <taxon>Bacillota</taxon>
        <taxon>Clostridia</taxon>
        <taxon>Eubacteriales</taxon>
        <taxon>Oscillospiraceae</taxon>
        <taxon>Ruminococcus</taxon>
    </lineage>
</organism>
<accession>A0A1K1NJS8</accession>
<evidence type="ECO:0000256" key="6">
    <source>
        <dbReference type="ARBA" id="ARBA00023163"/>
    </source>
</evidence>
<sequence length="245" mass="28081">MKYQCLMVDDDITIAETTAEYFNIFDIKTAYVTGYDETLKFLDENEVSLILLDINLGERSGFELCKQIRTAYDMPILFISARTSDDDILTALNIGGDDYIKKPYTLNILLAKVKAILNRYEKAAEAANAVSAKAVSVSIEAETSERRITKDILLDTGTRKLYKNGKEVTMKQMEYKMLLYLLNNRGRVVTKDEFLRNVWEDEYIGEGTIPVHIRHLREKIEKDPNAPDIIKTIWGVGYIIEKTEE</sequence>
<evidence type="ECO:0000256" key="3">
    <source>
        <dbReference type="ARBA" id="ARBA00023012"/>
    </source>
</evidence>